<evidence type="ECO:0000313" key="2">
    <source>
        <dbReference type="Proteomes" id="UP000198724"/>
    </source>
</evidence>
<evidence type="ECO:0000313" key="1">
    <source>
        <dbReference type="EMBL" id="SFH15893.1"/>
    </source>
</evidence>
<dbReference type="STRING" id="1436961.SAMN05421739_106193"/>
<protein>
    <recommendedName>
        <fullName evidence="3">MalT-like TPR region domain-containing protein</fullName>
    </recommendedName>
</protein>
<sequence length="496" mass="57459">MKELQRLIRIIDENTPATSPLINLQENNTLESKLFYLLKNNTAYSDEAVAKEIYGSEKLTGTYRTLKYRFRKKLYNHLYFLYQSADNVKSGNEATYVCLSLLTQAQALMLHSEVKLAVKLLEQVAQIAAEHDNTEMHIRALEGIKAIYQDLGKRKELAKCNKDLMDLYRIQGQEREAIFLYDDTMLVLKGYTAEKSQTLDMFPAALARLWELWEKSGSSKVFSKWHVLNTAYLEQLGEYSKIADSIAQAEALVEAKKVNTSWYNRKFNSYIIVYALLQSRQYEKGLRLAAENIKLFGKHSANWFAFMENYVLLAMHSKQYELAEELLRDVIEGEHLRKLGDSSIERWELYRRYFAFAVAQEREEQLQDLSTGITTKLLILPNDKVGFNLALLVLDVLEKLAAPHVEDLALHAERVRKYTRKHLKGEKAERPRIFMRLLLLVLTKSSAEARAQGEELLEKLKTTPLPGDAFTEVEIVPYEHLWELALHLLNRREQLL</sequence>
<dbReference type="Proteomes" id="UP000198724">
    <property type="component" value="Unassembled WGS sequence"/>
</dbReference>
<proteinExistence type="predicted"/>
<keyword evidence="2" id="KW-1185">Reference proteome</keyword>
<dbReference type="EMBL" id="FOOT01000006">
    <property type="protein sequence ID" value="SFH15893.1"/>
    <property type="molecule type" value="Genomic_DNA"/>
</dbReference>
<reference evidence="2" key="1">
    <citation type="submission" date="2016-10" db="EMBL/GenBank/DDBJ databases">
        <authorList>
            <person name="Varghese N."/>
            <person name="Submissions S."/>
        </authorList>
    </citation>
    <scope>NUCLEOTIDE SEQUENCE [LARGE SCALE GENOMIC DNA]</scope>
    <source>
        <strain evidence="2">LP51</strain>
    </source>
</reference>
<accession>A0A1I2XQZ9</accession>
<dbReference type="OrthoDB" id="1490648at2"/>
<name>A0A1I2XQZ9_9BACT</name>
<evidence type="ECO:0008006" key="3">
    <source>
        <dbReference type="Google" id="ProtNLM"/>
    </source>
</evidence>
<gene>
    <name evidence="1" type="ORF">SAMN05421739_106193</name>
</gene>
<organism evidence="1 2">
    <name type="scientific">Pontibacter chinhatensis</name>
    <dbReference type="NCBI Taxonomy" id="1436961"/>
    <lineage>
        <taxon>Bacteria</taxon>
        <taxon>Pseudomonadati</taxon>
        <taxon>Bacteroidota</taxon>
        <taxon>Cytophagia</taxon>
        <taxon>Cytophagales</taxon>
        <taxon>Hymenobacteraceae</taxon>
        <taxon>Pontibacter</taxon>
    </lineage>
</organism>
<dbReference type="AlphaFoldDB" id="A0A1I2XQZ9"/>